<keyword evidence="4" id="KW-0472">Membrane</keyword>
<dbReference type="RefSeq" id="WP_197920499.1">
    <property type="nucleotide sequence ID" value="NZ_CAWPTA010000006.1"/>
</dbReference>
<dbReference type="EMBL" id="JAEANY010000001">
    <property type="protein sequence ID" value="MBH5321854.1"/>
    <property type="molecule type" value="Genomic_DNA"/>
</dbReference>
<protein>
    <submittedName>
        <fullName evidence="7">MipA/OmpV family protein</fullName>
    </submittedName>
</protein>
<feature type="signal peptide" evidence="6">
    <location>
        <begin position="1"/>
        <end position="23"/>
    </location>
</feature>
<name>A0ABS0N4E2_9SPHN</name>
<dbReference type="PANTHER" id="PTHR38776:SF1">
    <property type="entry name" value="MLTA-INTERACTING PROTEIN-RELATED"/>
    <property type="match status" value="1"/>
</dbReference>
<feature type="chain" id="PRO_5046265926" evidence="6">
    <location>
        <begin position="24"/>
        <end position="298"/>
    </location>
</feature>
<dbReference type="InterPro" id="IPR010583">
    <property type="entry name" value="MipA"/>
</dbReference>
<keyword evidence="8" id="KW-1185">Reference proteome</keyword>
<keyword evidence="3 6" id="KW-0732">Signal</keyword>
<evidence type="ECO:0000256" key="2">
    <source>
        <dbReference type="ARBA" id="ARBA00005722"/>
    </source>
</evidence>
<dbReference type="PANTHER" id="PTHR38776">
    <property type="entry name" value="MLTA-INTERACTING PROTEIN-RELATED"/>
    <property type="match status" value="1"/>
</dbReference>
<evidence type="ECO:0000256" key="6">
    <source>
        <dbReference type="SAM" id="SignalP"/>
    </source>
</evidence>
<evidence type="ECO:0000256" key="3">
    <source>
        <dbReference type="ARBA" id="ARBA00022729"/>
    </source>
</evidence>
<gene>
    <name evidence="7" type="ORF">I5L03_04580</name>
</gene>
<comment type="caution">
    <text evidence="7">The sequence shown here is derived from an EMBL/GenBank/DDBJ whole genome shotgun (WGS) entry which is preliminary data.</text>
</comment>
<reference evidence="7 8" key="1">
    <citation type="submission" date="2020-11" db="EMBL/GenBank/DDBJ databases">
        <title>Erythrobacter sediminis sp. nov., a marine bacterium from a tidal flat of Garorim Bay.</title>
        <authorList>
            <person name="Kim D."/>
            <person name="Yoo Y."/>
            <person name="Kim J.-J."/>
        </authorList>
    </citation>
    <scope>NUCLEOTIDE SEQUENCE [LARGE SCALE GENOMIC DNA]</scope>
    <source>
        <strain evidence="7 8">JGD-13</strain>
    </source>
</reference>
<evidence type="ECO:0000313" key="8">
    <source>
        <dbReference type="Proteomes" id="UP000602442"/>
    </source>
</evidence>
<keyword evidence="5" id="KW-0998">Cell outer membrane</keyword>
<evidence type="ECO:0000256" key="4">
    <source>
        <dbReference type="ARBA" id="ARBA00023136"/>
    </source>
</evidence>
<organism evidence="7 8">
    <name type="scientific">Aurantiacibacter sediminis</name>
    <dbReference type="NCBI Taxonomy" id="2793064"/>
    <lineage>
        <taxon>Bacteria</taxon>
        <taxon>Pseudomonadati</taxon>
        <taxon>Pseudomonadota</taxon>
        <taxon>Alphaproteobacteria</taxon>
        <taxon>Sphingomonadales</taxon>
        <taxon>Erythrobacteraceae</taxon>
        <taxon>Aurantiacibacter</taxon>
    </lineage>
</organism>
<proteinExistence type="inferred from homology"/>
<comment type="subcellular location">
    <subcellularLocation>
        <location evidence="1">Cell outer membrane</location>
    </subcellularLocation>
</comment>
<accession>A0ABS0N4E2</accession>
<evidence type="ECO:0000313" key="7">
    <source>
        <dbReference type="EMBL" id="MBH5321854.1"/>
    </source>
</evidence>
<evidence type="ECO:0000256" key="5">
    <source>
        <dbReference type="ARBA" id="ARBA00023237"/>
    </source>
</evidence>
<evidence type="ECO:0000256" key="1">
    <source>
        <dbReference type="ARBA" id="ARBA00004442"/>
    </source>
</evidence>
<dbReference type="Pfam" id="PF06629">
    <property type="entry name" value="MipA"/>
    <property type="match status" value="1"/>
</dbReference>
<sequence length="298" mass="30777">MKKAFVCRTLAGALLLAAAPVAAQDVEVEAGPPADPGIPADSVLAGDFLTLGAGAAYTPSYQGSDDYVISVLPAIVGSVGGIDVNPRAGGVTVDFIEDPRSGIGFDLGVAARIRADRTSQIEDEVVIQYGELDTAIEVGPSVGVNYRGLLNPFDNISASLDVMFDVAGAHEGTVVTPSVSYTTPLSRAVLASLTVNAEWTDENYRDYYFTVDPLNFIGPQPDALPAFQASGSGFKSIGAATFVAIDLDGDVTNGGLGVVLLGGYSRLLGDAADTPFTSIRGSRDQFLGAIGLTYTFGL</sequence>
<dbReference type="Proteomes" id="UP000602442">
    <property type="component" value="Unassembled WGS sequence"/>
</dbReference>
<comment type="similarity">
    <text evidence="2">Belongs to the MipA/OmpV family.</text>
</comment>